<dbReference type="Pfam" id="PF00296">
    <property type="entry name" value="Bac_luciferase"/>
    <property type="match status" value="1"/>
</dbReference>
<evidence type="ECO:0000313" key="4">
    <source>
        <dbReference type="Proteomes" id="UP000318093"/>
    </source>
</evidence>
<dbReference type="GO" id="GO:0016705">
    <property type="term" value="F:oxidoreductase activity, acting on paired donors, with incorporation or reduction of molecular oxygen"/>
    <property type="evidence" value="ECO:0007669"/>
    <property type="project" value="InterPro"/>
</dbReference>
<dbReference type="Gene3D" id="3.20.20.30">
    <property type="entry name" value="Luciferase-like domain"/>
    <property type="match status" value="1"/>
</dbReference>
<dbReference type="InterPro" id="IPR011251">
    <property type="entry name" value="Luciferase-like_dom"/>
</dbReference>
<dbReference type="PANTHER" id="PTHR43244:SF1">
    <property type="entry name" value="5,10-METHYLENETETRAHYDROMETHANOPTERIN REDUCTASE"/>
    <property type="match status" value="1"/>
</dbReference>
<evidence type="ECO:0000313" key="3">
    <source>
        <dbReference type="EMBL" id="TMI84202.1"/>
    </source>
</evidence>
<keyword evidence="1" id="KW-0560">Oxidoreductase</keyword>
<dbReference type="EMBL" id="VBAN01000074">
    <property type="protein sequence ID" value="TMI84202.1"/>
    <property type="molecule type" value="Genomic_DNA"/>
</dbReference>
<organism evidence="3 4">
    <name type="scientific">Candidatus Segetimicrobium genomatis</name>
    <dbReference type="NCBI Taxonomy" id="2569760"/>
    <lineage>
        <taxon>Bacteria</taxon>
        <taxon>Bacillati</taxon>
        <taxon>Candidatus Sysuimicrobiota</taxon>
        <taxon>Candidatus Sysuimicrobiia</taxon>
        <taxon>Candidatus Sysuimicrobiales</taxon>
        <taxon>Candidatus Segetimicrobiaceae</taxon>
        <taxon>Candidatus Segetimicrobium</taxon>
    </lineage>
</organism>
<dbReference type="PANTHER" id="PTHR43244">
    <property type="match status" value="1"/>
</dbReference>
<dbReference type="InterPro" id="IPR050564">
    <property type="entry name" value="F420-G6PD/mer"/>
</dbReference>
<dbReference type="Proteomes" id="UP000318093">
    <property type="component" value="Unassembled WGS sequence"/>
</dbReference>
<evidence type="ECO:0000259" key="2">
    <source>
        <dbReference type="Pfam" id="PF00296"/>
    </source>
</evidence>
<protein>
    <submittedName>
        <fullName evidence="3">LLM class flavin-dependent oxidoreductase</fullName>
    </submittedName>
</protein>
<gene>
    <name evidence="3" type="ORF">E6H03_02340</name>
</gene>
<sequence>MESQRLHGGDGGSGVTRVALGLGGILPVRAAVEFARYAEDQGFESCWLHEAYWNRDAPTYLAAMGVATRRLGLATGCVNPFTRHPVLVASTLATIDELSGGRAILGFGTGYPARLDEQGISHDRPLGAMRESIGLIRRLWQGEKITFTGRRFSLQNVALTVRPAHTIPVYLAGWRPGMLRIAGEVCDGYLARALESPASCRRLIAGVRAAASRVERDPDGVDVAAYLLCAADPDRRAARDAMRRDPFVSYQFAVIDEAVLRESGVDPESKRRIAEPFFRGDLEGARGQIGDALLDAFTLAGSPDDVLGRLGAYAEAGVRLPILQPVASDATGVRRVIDVGREHARSAIAAH</sequence>
<dbReference type="SUPFAM" id="SSF51679">
    <property type="entry name" value="Bacterial luciferase-like"/>
    <property type="match status" value="1"/>
</dbReference>
<comment type="caution">
    <text evidence="3">The sequence shown here is derived from an EMBL/GenBank/DDBJ whole genome shotgun (WGS) entry which is preliminary data.</text>
</comment>
<dbReference type="AlphaFoldDB" id="A0A537JLP8"/>
<accession>A0A537JLP8</accession>
<evidence type="ECO:0000256" key="1">
    <source>
        <dbReference type="ARBA" id="ARBA00023002"/>
    </source>
</evidence>
<name>A0A537JLP8_9BACT</name>
<proteinExistence type="predicted"/>
<reference evidence="3 4" key="1">
    <citation type="journal article" date="2019" name="Nat. Microbiol.">
        <title>Mediterranean grassland soil C-N compound turnover is dependent on rainfall and depth, and is mediated by genomically divergent microorganisms.</title>
        <authorList>
            <person name="Diamond S."/>
            <person name="Andeer P.F."/>
            <person name="Li Z."/>
            <person name="Crits-Christoph A."/>
            <person name="Burstein D."/>
            <person name="Anantharaman K."/>
            <person name="Lane K.R."/>
            <person name="Thomas B.C."/>
            <person name="Pan C."/>
            <person name="Northen T.R."/>
            <person name="Banfield J.F."/>
        </authorList>
    </citation>
    <scope>NUCLEOTIDE SEQUENCE [LARGE SCALE GENOMIC DNA]</scope>
    <source>
        <strain evidence="3">NP_6</strain>
    </source>
</reference>
<dbReference type="InterPro" id="IPR036661">
    <property type="entry name" value="Luciferase-like_sf"/>
</dbReference>
<feature type="domain" description="Luciferase-like" evidence="2">
    <location>
        <begin position="26"/>
        <end position="319"/>
    </location>
</feature>